<name>A0A165B699_9APHY</name>
<feature type="region of interest" description="Disordered" evidence="1">
    <location>
        <begin position="200"/>
        <end position="227"/>
    </location>
</feature>
<dbReference type="Proteomes" id="UP000076871">
    <property type="component" value="Unassembled WGS sequence"/>
</dbReference>
<dbReference type="STRING" id="1314785.A0A165B699"/>
<dbReference type="InParanoid" id="A0A165B699"/>
<accession>A0A165B699</accession>
<feature type="region of interest" description="Disordered" evidence="1">
    <location>
        <begin position="30"/>
        <end position="82"/>
    </location>
</feature>
<dbReference type="OrthoDB" id="1099063at2759"/>
<evidence type="ECO:0000313" key="3">
    <source>
        <dbReference type="Proteomes" id="UP000076871"/>
    </source>
</evidence>
<dbReference type="AlphaFoldDB" id="A0A165B699"/>
<reference evidence="2 3" key="1">
    <citation type="journal article" date="2016" name="Mol. Biol. Evol.">
        <title>Comparative Genomics of Early-Diverging Mushroom-Forming Fungi Provides Insights into the Origins of Lignocellulose Decay Capabilities.</title>
        <authorList>
            <person name="Nagy L.G."/>
            <person name="Riley R."/>
            <person name="Tritt A."/>
            <person name="Adam C."/>
            <person name="Daum C."/>
            <person name="Floudas D."/>
            <person name="Sun H."/>
            <person name="Yadav J.S."/>
            <person name="Pangilinan J."/>
            <person name="Larsson K.H."/>
            <person name="Matsuura K."/>
            <person name="Barry K."/>
            <person name="Labutti K."/>
            <person name="Kuo R."/>
            <person name="Ohm R.A."/>
            <person name="Bhattacharya S.S."/>
            <person name="Shirouzu T."/>
            <person name="Yoshinaga Y."/>
            <person name="Martin F.M."/>
            <person name="Grigoriev I.V."/>
            <person name="Hibbett D.S."/>
        </authorList>
    </citation>
    <scope>NUCLEOTIDE SEQUENCE [LARGE SCALE GENOMIC DNA]</scope>
    <source>
        <strain evidence="2 3">93-53</strain>
    </source>
</reference>
<dbReference type="GeneID" id="63823732"/>
<evidence type="ECO:0000313" key="2">
    <source>
        <dbReference type="EMBL" id="KZT00337.1"/>
    </source>
</evidence>
<organism evidence="2 3">
    <name type="scientific">Laetiporus sulphureus 93-53</name>
    <dbReference type="NCBI Taxonomy" id="1314785"/>
    <lineage>
        <taxon>Eukaryota</taxon>
        <taxon>Fungi</taxon>
        <taxon>Dikarya</taxon>
        <taxon>Basidiomycota</taxon>
        <taxon>Agaricomycotina</taxon>
        <taxon>Agaricomycetes</taxon>
        <taxon>Polyporales</taxon>
        <taxon>Laetiporus</taxon>
    </lineage>
</organism>
<gene>
    <name evidence="2" type="ORF">LAESUDRAFT_709012</name>
</gene>
<keyword evidence="3" id="KW-1185">Reference proteome</keyword>
<evidence type="ECO:0000256" key="1">
    <source>
        <dbReference type="SAM" id="MobiDB-lite"/>
    </source>
</evidence>
<feature type="region of interest" description="Disordered" evidence="1">
    <location>
        <begin position="298"/>
        <end position="319"/>
    </location>
</feature>
<dbReference type="RefSeq" id="XP_040758077.1">
    <property type="nucleotide sequence ID" value="XM_040906703.1"/>
</dbReference>
<dbReference type="EMBL" id="KV427688">
    <property type="protein sequence ID" value="KZT00337.1"/>
    <property type="molecule type" value="Genomic_DNA"/>
</dbReference>
<protein>
    <submittedName>
        <fullName evidence="2">Uncharacterized protein</fullName>
    </submittedName>
</protein>
<proteinExistence type="predicted"/>
<sequence length="319" mass="33877">MHSVRRVGQIQVRPKYAGSISRRYSHVASPYGALGEGHPDSLLVSPPSRPASHTPVPSSYVFNSSAPSSTPEPPPGEDTHLPDQEWEIRTGRAIYVLQQTLPDFFERGLVSSLEIPIVGHDAGGGQGKAKEGKEDPDVVCIYSPKVRLAYRPPVALPPPLPRVLHVEGLQLYLASSALVRHMLKTLYTDLHVELRQVRVQGPKNGSPNASAPVPPGTAPSETEKPRSLREKSLFVGLAVSGVARVSGARGGWTVNSTYHFSPTTGLINLHTIDSIEPAPHVSVVDAFRAALAKLGIGPEGRASPGAGAARTQGAREGGV</sequence>